<name>A0ACB7RJF1_HYAAI</name>
<keyword evidence="2" id="KW-1185">Reference proteome</keyword>
<organism evidence="1 2">
    <name type="scientific">Hyalomma asiaticum</name>
    <name type="common">Tick</name>
    <dbReference type="NCBI Taxonomy" id="266040"/>
    <lineage>
        <taxon>Eukaryota</taxon>
        <taxon>Metazoa</taxon>
        <taxon>Ecdysozoa</taxon>
        <taxon>Arthropoda</taxon>
        <taxon>Chelicerata</taxon>
        <taxon>Arachnida</taxon>
        <taxon>Acari</taxon>
        <taxon>Parasitiformes</taxon>
        <taxon>Ixodida</taxon>
        <taxon>Ixodoidea</taxon>
        <taxon>Ixodidae</taxon>
        <taxon>Hyalomminae</taxon>
        <taxon>Hyalomma</taxon>
    </lineage>
</organism>
<dbReference type="EMBL" id="CM023489">
    <property type="protein sequence ID" value="KAH6922265.1"/>
    <property type="molecule type" value="Genomic_DNA"/>
</dbReference>
<dbReference type="Proteomes" id="UP000821845">
    <property type="component" value="Chromosome 9"/>
</dbReference>
<protein>
    <submittedName>
        <fullName evidence="1">Uncharacterized protein</fullName>
    </submittedName>
</protein>
<evidence type="ECO:0000313" key="2">
    <source>
        <dbReference type="Proteomes" id="UP000821845"/>
    </source>
</evidence>
<gene>
    <name evidence="1" type="ORF">HPB50_011337</name>
</gene>
<evidence type="ECO:0000313" key="1">
    <source>
        <dbReference type="EMBL" id="KAH6922265.1"/>
    </source>
</evidence>
<accession>A0ACB7RJF1</accession>
<reference evidence="1" key="1">
    <citation type="submission" date="2020-05" db="EMBL/GenBank/DDBJ databases">
        <title>Large-scale comparative analyses of tick genomes elucidate their genetic diversity and vector capacities.</title>
        <authorList>
            <person name="Jia N."/>
            <person name="Wang J."/>
            <person name="Shi W."/>
            <person name="Du L."/>
            <person name="Sun Y."/>
            <person name="Zhan W."/>
            <person name="Jiang J."/>
            <person name="Wang Q."/>
            <person name="Zhang B."/>
            <person name="Ji P."/>
            <person name="Sakyi L.B."/>
            <person name="Cui X."/>
            <person name="Yuan T."/>
            <person name="Jiang B."/>
            <person name="Yang W."/>
            <person name="Lam T.T.-Y."/>
            <person name="Chang Q."/>
            <person name="Ding S."/>
            <person name="Wang X."/>
            <person name="Zhu J."/>
            <person name="Ruan X."/>
            <person name="Zhao L."/>
            <person name="Wei J."/>
            <person name="Que T."/>
            <person name="Du C."/>
            <person name="Cheng J."/>
            <person name="Dai P."/>
            <person name="Han X."/>
            <person name="Huang E."/>
            <person name="Gao Y."/>
            <person name="Liu J."/>
            <person name="Shao H."/>
            <person name="Ye R."/>
            <person name="Li L."/>
            <person name="Wei W."/>
            <person name="Wang X."/>
            <person name="Wang C."/>
            <person name="Yang T."/>
            <person name="Huo Q."/>
            <person name="Li W."/>
            <person name="Guo W."/>
            <person name="Chen H."/>
            <person name="Zhou L."/>
            <person name="Ni X."/>
            <person name="Tian J."/>
            <person name="Zhou Y."/>
            <person name="Sheng Y."/>
            <person name="Liu T."/>
            <person name="Pan Y."/>
            <person name="Xia L."/>
            <person name="Li J."/>
            <person name="Zhao F."/>
            <person name="Cao W."/>
        </authorList>
    </citation>
    <scope>NUCLEOTIDE SEQUENCE</scope>
    <source>
        <strain evidence="1">Hyas-2018</strain>
    </source>
</reference>
<sequence length="499" mass="55464">MEFGKLDADVQAFIQTGIKNYGHVGTPGDYAWLTPMIMKYGVELTCGNLFLQGPGDQRLDPLPNAATLKKLLSKGPPVRKLFIGHIRLPEFEFAFRTKDQCPSLKEVCFEFVACNRGPVHLNDCGPFQGLCSLQLCAGGTSTAYAEDIASYLTNNRSLKELTLRMSCGGDEGISMLLEALKVNDSLKRFSLLAMALTFDNLISFAKMLPSNSTLELVTLDEVCKGEEDELALCLDQGLYPGAFNRLDFSWRDTLFNKLTALTRKEGCAPRLHVCVPSLAGKKDIRRFFESLPPVTTLYELHLRTTDDICDPYTDGIAYLLKRTSSLREIIIRPSIPANKENNLLSVFDALKKNRSVTKFSIETEEMTPRIAAVLSELVAVNSTLNDLTVYPLKFMLRERVLMIERGFRMNHTLTKFDMGRKGGDEEQRIGELLKRNITLENKAAMCVISGVEASDTAGLDALSKVHSGTGLVKKVQMITGRTREEALDDIEKAVARLPL</sequence>
<proteinExistence type="predicted"/>
<comment type="caution">
    <text evidence="1">The sequence shown here is derived from an EMBL/GenBank/DDBJ whole genome shotgun (WGS) entry which is preliminary data.</text>
</comment>